<proteinExistence type="predicted"/>
<evidence type="ECO:0000313" key="2">
    <source>
        <dbReference type="EMBL" id="MBE1159069.1"/>
    </source>
</evidence>
<sequence>MKWMTAALLALGGFNTAMPARAAQDLDCKLSFQLSGWSAFYKRAEGSGTVTCNNGQSMPVHIRAEGGGLTFGKTQVDDGHGNFTGVYDIHDVLGHYGGAEAHAGAQTSADSQVVTKGSVSLALSGKGRGWNLGIAFGAFILEP</sequence>
<name>A0ABR9G4W6_9GAMM</name>
<dbReference type="EMBL" id="JACZZA010000001">
    <property type="protein sequence ID" value="MBE1159069.1"/>
    <property type="molecule type" value="Genomic_DNA"/>
</dbReference>
<gene>
    <name evidence="2" type="ORF">IGX34_01655</name>
</gene>
<organism evidence="2 3">
    <name type="scientific">Dyella acidiphila</name>
    <dbReference type="NCBI Taxonomy" id="2775866"/>
    <lineage>
        <taxon>Bacteria</taxon>
        <taxon>Pseudomonadati</taxon>
        <taxon>Pseudomonadota</taxon>
        <taxon>Gammaproteobacteria</taxon>
        <taxon>Lysobacterales</taxon>
        <taxon>Rhodanobacteraceae</taxon>
        <taxon>Dyella</taxon>
    </lineage>
</organism>
<keyword evidence="3" id="KW-1185">Reference proteome</keyword>
<evidence type="ECO:0008006" key="4">
    <source>
        <dbReference type="Google" id="ProtNLM"/>
    </source>
</evidence>
<feature type="chain" id="PRO_5045282690" description="Secreted protein" evidence="1">
    <location>
        <begin position="23"/>
        <end position="143"/>
    </location>
</feature>
<keyword evidence="1" id="KW-0732">Signal</keyword>
<evidence type="ECO:0000313" key="3">
    <source>
        <dbReference type="Proteomes" id="UP000651010"/>
    </source>
</evidence>
<protein>
    <recommendedName>
        <fullName evidence="4">Secreted protein</fullName>
    </recommendedName>
</protein>
<evidence type="ECO:0000256" key="1">
    <source>
        <dbReference type="SAM" id="SignalP"/>
    </source>
</evidence>
<feature type="signal peptide" evidence="1">
    <location>
        <begin position="1"/>
        <end position="22"/>
    </location>
</feature>
<reference evidence="2 3" key="1">
    <citation type="submission" date="2020-09" db="EMBL/GenBank/DDBJ databases">
        <title>Dyella sp. 7MK23 isolated from forest soil.</title>
        <authorList>
            <person name="Fu J."/>
        </authorList>
    </citation>
    <scope>NUCLEOTIDE SEQUENCE [LARGE SCALE GENOMIC DNA]</scope>
    <source>
        <strain evidence="2 3">7MK23</strain>
    </source>
</reference>
<dbReference type="Proteomes" id="UP000651010">
    <property type="component" value="Unassembled WGS sequence"/>
</dbReference>
<accession>A0ABR9G4W6</accession>
<comment type="caution">
    <text evidence="2">The sequence shown here is derived from an EMBL/GenBank/DDBJ whole genome shotgun (WGS) entry which is preliminary data.</text>
</comment>